<feature type="region of interest" description="Disordered" evidence="1">
    <location>
        <begin position="319"/>
        <end position="358"/>
    </location>
</feature>
<dbReference type="AlphaFoldDB" id="A0A8H6TEA1"/>
<dbReference type="Pfam" id="PF20152">
    <property type="entry name" value="DUF6534"/>
    <property type="match status" value="1"/>
</dbReference>
<feature type="compositionally biased region" description="Polar residues" evidence="1">
    <location>
        <begin position="278"/>
        <end position="287"/>
    </location>
</feature>
<dbReference type="PANTHER" id="PTHR40465:SF1">
    <property type="entry name" value="DUF6534 DOMAIN-CONTAINING PROTEIN"/>
    <property type="match status" value="1"/>
</dbReference>
<dbReference type="Proteomes" id="UP000636479">
    <property type="component" value="Unassembled WGS sequence"/>
</dbReference>
<feature type="transmembrane region" description="Helical" evidence="2">
    <location>
        <begin position="173"/>
        <end position="194"/>
    </location>
</feature>
<sequence>MQVKGTRILYSTMSQPQVSALITYALGGWDLSVAGDLLLQGVIFAQTAHYFTLYHSDLLALRLFVAGLLLFTTLKSMQMIAILWTQNVTHFTDVRGATMLFATNWLGQINLGFGASISFYIQIFMCQRLWSLSKNIYVVIVLVTMFTFSLAAAWAVVILTFNNRLSSATWISVHFGVVLGGDLLLCGSMAFFLLKHSKHVLPQTAGMLNAILKLTIQSAMPGAICAMITVIASQTGDRSVLAKPSTTISIIASNVLPKLYALSAMWTLNSRRTILLSRSTGQNTSSEGPSGGRRTGASGARALELGDLGKGQHIQVRTHVQTTHHTDDEANRTHAERKAQEMDDIEASSTENSLRQFR</sequence>
<dbReference type="EMBL" id="JACAZF010000001">
    <property type="protein sequence ID" value="KAF7316103.1"/>
    <property type="molecule type" value="Genomic_DNA"/>
</dbReference>
<evidence type="ECO:0000256" key="1">
    <source>
        <dbReference type="SAM" id="MobiDB-lite"/>
    </source>
</evidence>
<feature type="domain" description="DUF6534" evidence="3">
    <location>
        <begin position="182"/>
        <end position="272"/>
    </location>
</feature>
<dbReference type="OrthoDB" id="3268841at2759"/>
<dbReference type="InterPro" id="IPR045339">
    <property type="entry name" value="DUF6534"/>
</dbReference>
<name>A0A8H6TEA1_9AGAR</name>
<keyword evidence="5" id="KW-1185">Reference proteome</keyword>
<dbReference type="GeneID" id="59340732"/>
<keyword evidence="2" id="KW-0812">Transmembrane</keyword>
<comment type="caution">
    <text evidence="4">The sequence shown here is derived from an EMBL/GenBank/DDBJ whole genome shotgun (WGS) entry which is preliminary data.</text>
</comment>
<reference evidence="4" key="1">
    <citation type="submission" date="2020-05" db="EMBL/GenBank/DDBJ databases">
        <title>Mycena genomes resolve the evolution of fungal bioluminescence.</title>
        <authorList>
            <person name="Tsai I.J."/>
        </authorList>
    </citation>
    <scope>NUCLEOTIDE SEQUENCE</scope>
    <source>
        <strain evidence="4">171206Taipei</strain>
    </source>
</reference>
<keyword evidence="2" id="KW-1133">Transmembrane helix</keyword>
<dbReference type="PANTHER" id="PTHR40465">
    <property type="entry name" value="CHROMOSOME 1, WHOLE GENOME SHOTGUN SEQUENCE"/>
    <property type="match status" value="1"/>
</dbReference>
<feature type="transmembrane region" description="Helical" evidence="2">
    <location>
        <begin position="136"/>
        <end position="161"/>
    </location>
</feature>
<evidence type="ECO:0000256" key="2">
    <source>
        <dbReference type="SAM" id="Phobius"/>
    </source>
</evidence>
<protein>
    <recommendedName>
        <fullName evidence="3">DUF6534 domain-containing protein</fullName>
    </recommendedName>
</protein>
<proteinExistence type="predicted"/>
<feature type="transmembrane region" description="Helical" evidence="2">
    <location>
        <begin position="247"/>
        <end position="268"/>
    </location>
</feature>
<feature type="compositionally biased region" description="Basic and acidic residues" evidence="1">
    <location>
        <begin position="324"/>
        <end position="341"/>
    </location>
</feature>
<feature type="region of interest" description="Disordered" evidence="1">
    <location>
        <begin position="278"/>
        <end position="298"/>
    </location>
</feature>
<feature type="transmembrane region" description="Helical" evidence="2">
    <location>
        <begin position="63"/>
        <end position="85"/>
    </location>
</feature>
<evidence type="ECO:0000313" key="5">
    <source>
        <dbReference type="Proteomes" id="UP000636479"/>
    </source>
</evidence>
<keyword evidence="2" id="KW-0472">Membrane</keyword>
<accession>A0A8H6TEA1</accession>
<dbReference type="RefSeq" id="XP_037226126.1">
    <property type="nucleotide sequence ID" value="XM_037358216.1"/>
</dbReference>
<evidence type="ECO:0000259" key="3">
    <source>
        <dbReference type="Pfam" id="PF20152"/>
    </source>
</evidence>
<feature type="transmembrane region" description="Helical" evidence="2">
    <location>
        <begin position="214"/>
        <end position="235"/>
    </location>
</feature>
<organism evidence="4 5">
    <name type="scientific">Mycena indigotica</name>
    <dbReference type="NCBI Taxonomy" id="2126181"/>
    <lineage>
        <taxon>Eukaryota</taxon>
        <taxon>Fungi</taxon>
        <taxon>Dikarya</taxon>
        <taxon>Basidiomycota</taxon>
        <taxon>Agaricomycotina</taxon>
        <taxon>Agaricomycetes</taxon>
        <taxon>Agaricomycetidae</taxon>
        <taxon>Agaricales</taxon>
        <taxon>Marasmiineae</taxon>
        <taxon>Mycenaceae</taxon>
        <taxon>Mycena</taxon>
    </lineage>
</organism>
<evidence type="ECO:0000313" key="4">
    <source>
        <dbReference type="EMBL" id="KAF7316103.1"/>
    </source>
</evidence>
<feature type="compositionally biased region" description="Polar residues" evidence="1">
    <location>
        <begin position="347"/>
        <end position="358"/>
    </location>
</feature>
<gene>
    <name evidence="4" type="ORF">MIND_00128400</name>
</gene>
<feature type="transmembrane region" description="Helical" evidence="2">
    <location>
        <begin position="105"/>
        <end position="124"/>
    </location>
</feature>